<dbReference type="AlphaFoldDB" id="A0A2H0YPZ4"/>
<evidence type="ECO:0000313" key="3">
    <source>
        <dbReference type="EMBL" id="PIS40575.1"/>
    </source>
</evidence>
<dbReference type="PANTHER" id="PTHR30121">
    <property type="entry name" value="UNCHARACTERIZED PROTEIN YJGR-RELATED"/>
    <property type="match status" value="1"/>
</dbReference>
<keyword evidence="1" id="KW-0812">Transmembrane</keyword>
<dbReference type="InterPro" id="IPR027417">
    <property type="entry name" value="P-loop_NTPase"/>
</dbReference>
<dbReference type="Gene3D" id="3.40.50.300">
    <property type="entry name" value="P-loop containing nucleotide triphosphate hydrolases"/>
    <property type="match status" value="2"/>
</dbReference>
<dbReference type="SUPFAM" id="SSF52540">
    <property type="entry name" value="P-loop containing nucleoside triphosphate hydrolases"/>
    <property type="match status" value="1"/>
</dbReference>
<dbReference type="CDD" id="cd01127">
    <property type="entry name" value="TrwB_TraG_TraD_VirD4"/>
    <property type="match status" value="1"/>
</dbReference>
<dbReference type="EMBL" id="PEXW01000058">
    <property type="protein sequence ID" value="PIS40575.1"/>
    <property type="molecule type" value="Genomic_DNA"/>
</dbReference>
<evidence type="ECO:0000256" key="1">
    <source>
        <dbReference type="SAM" id="Phobius"/>
    </source>
</evidence>
<feature type="transmembrane region" description="Helical" evidence="1">
    <location>
        <begin position="26"/>
        <end position="45"/>
    </location>
</feature>
<keyword evidence="1" id="KW-0472">Membrane</keyword>
<dbReference type="Proteomes" id="UP000236845">
    <property type="component" value="Unassembled WGS sequence"/>
</dbReference>
<dbReference type="InterPro" id="IPR051162">
    <property type="entry name" value="T4SS_component"/>
</dbReference>
<dbReference type="GO" id="GO:0016020">
    <property type="term" value="C:membrane"/>
    <property type="evidence" value="ECO:0007669"/>
    <property type="project" value="InterPro"/>
</dbReference>
<organism evidence="3 4">
    <name type="scientific">Candidatus Kerfeldbacteria bacterium CG08_land_8_20_14_0_20_43_14</name>
    <dbReference type="NCBI Taxonomy" id="2014246"/>
    <lineage>
        <taxon>Bacteria</taxon>
        <taxon>Candidatus Kerfeldiibacteriota</taxon>
    </lineage>
</organism>
<dbReference type="Pfam" id="PF26449">
    <property type="entry name" value="DUF8128"/>
    <property type="match status" value="1"/>
</dbReference>
<dbReference type="InterPro" id="IPR058441">
    <property type="entry name" value="DUF8128"/>
</dbReference>
<reference evidence="4" key="1">
    <citation type="submission" date="2017-09" db="EMBL/GenBank/DDBJ databases">
        <title>Depth-based differentiation of microbial function through sediment-hosted aquifers and enrichment of novel symbionts in the deep terrestrial subsurface.</title>
        <authorList>
            <person name="Probst A.J."/>
            <person name="Ladd B."/>
            <person name="Jarett J.K."/>
            <person name="Geller-Mcgrath D.E."/>
            <person name="Sieber C.M.K."/>
            <person name="Emerson J.B."/>
            <person name="Anantharaman K."/>
            <person name="Thomas B.C."/>
            <person name="Malmstrom R."/>
            <person name="Stieglmeier M."/>
            <person name="Klingl A."/>
            <person name="Woyke T."/>
            <person name="Ryan C.M."/>
            <person name="Banfield J.F."/>
        </authorList>
    </citation>
    <scope>NUCLEOTIDE SEQUENCE [LARGE SCALE GENOMIC DNA]</scope>
</reference>
<dbReference type="InterPro" id="IPR003688">
    <property type="entry name" value="TraG/VirD4"/>
</dbReference>
<proteinExistence type="predicted"/>
<gene>
    <name evidence="3" type="ORF">COT26_02580</name>
</gene>
<evidence type="ECO:0000313" key="4">
    <source>
        <dbReference type="Proteomes" id="UP000236845"/>
    </source>
</evidence>
<feature type="domain" description="DUF8128" evidence="2">
    <location>
        <begin position="87"/>
        <end position="392"/>
    </location>
</feature>
<dbReference type="PANTHER" id="PTHR30121:SF11">
    <property type="entry name" value="AAA+ ATPASE DOMAIN-CONTAINING PROTEIN"/>
    <property type="match status" value="1"/>
</dbReference>
<accession>A0A2H0YPZ4</accession>
<dbReference type="Pfam" id="PF02534">
    <property type="entry name" value="T4SS-DNA_transf"/>
    <property type="match status" value="1"/>
</dbReference>
<comment type="caution">
    <text evidence="3">The sequence shown here is derived from an EMBL/GenBank/DDBJ whole genome shotgun (WGS) entry which is preliminary data.</text>
</comment>
<evidence type="ECO:0000259" key="2">
    <source>
        <dbReference type="Pfam" id="PF26449"/>
    </source>
</evidence>
<keyword evidence="1" id="KW-1133">Transmembrane helix</keyword>
<name>A0A2H0YPZ4_9BACT</name>
<protein>
    <recommendedName>
        <fullName evidence="2">DUF8128 domain-containing protein</fullName>
    </recommendedName>
</protein>
<sequence length="847" mass="95532">MFGILPNTASAQGLETETVVSASPNYILYGIIALAVTFVILLIIWRRQRRKKNAPESLHRVCLMITLPKEQQEEDSGQAASRIQQMQEQISVGESFLSFLGNMRAQRWFQTLGRGRDDHFSLEIVADRGEIRFYAVVPKLMQEFMEQQIHAQYPNAEVIIQPEYNPFRPTSFVAGANLGQKKNKTLPLLTYRRMDVDPLAGLTNALSKLEKDESAVIQYVCRSSHPRWHAKAKMVSQQLRDGRRGVLNSTVGAAIVRNIFSEVFHMFFSGKKKDNLGMPKQLSPADEQLVQLVNDKNSKAGLDVNIRIVVSGPNQNSVNLRLKNIFDAFGQFNAFDTGNGLVKKNPWKQEKLIHDFIYRTFDPRRYALLNIEELASMWHLPLASTETPNIRWILYRTAPPPLNVPPVGVVLGTSHFRGEERMIRIAREDRRRHVYIIGKSGVGKSVLMTQMALQDIANGDGVCVVDPHGDLIVDILARIPINRRNDVIHFNPSDVEHPVGLNMLDALTPEAQDFAVQEMIAIFMKLFPPEVIGPMFEHNMRNVMLTLMADRKHPGTIVEIPRMFTDPIFQKSKVAKVTDPIVRAFWEKEMAKTSDFHKSEMLGYLISKVGRFVENSMMRNVIGQSRSGFDFEKIMNEGKILLVNLSKGATGEVNANLLGLIIVSKLQMAALRRASLPQEQRKDFFLYIDEFQNFITDSIATILSEARKYRLNLTIAHQYIGQLVEKQDTRIRDAVFGNVGTIVAFRVGVEDAEIFAQAFAPTFSQFDVTNMEKYTAIVKLLIDNASSKPFTMNTAPLSPAVPGQAEQLIALSRQKYGKLRAEVEKEILERSQLGIAAPAPMVAEKKA</sequence>